<name>A0A7N2MN71_QUELO</name>
<protein>
    <submittedName>
        <fullName evidence="1">Uncharacterized protein</fullName>
    </submittedName>
</protein>
<dbReference type="EMBL" id="LRBV02000010">
    <property type="status" value="NOT_ANNOTATED_CDS"/>
    <property type="molecule type" value="Genomic_DNA"/>
</dbReference>
<dbReference type="EnsemblPlants" id="QL10p006121:mrna">
    <property type="protein sequence ID" value="QL10p006121:mrna"/>
    <property type="gene ID" value="QL10p006121"/>
</dbReference>
<keyword evidence="2" id="KW-1185">Reference proteome</keyword>
<dbReference type="PANTHER" id="PTHR35218">
    <property type="entry name" value="RNASE H DOMAIN-CONTAINING PROTEIN"/>
    <property type="match status" value="1"/>
</dbReference>
<evidence type="ECO:0000313" key="1">
    <source>
        <dbReference type="EnsemblPlants" id="QL10p006121:mrna"/>
    </source>
</evidence>
<dbReference type="Proteomes" id="UP000594261">
    <property type="component" value="Chromosome 10"/>
</dbReference>
<accession>A0A7N2MN71</accession>
<sequence length="116" mass="13138">MKMIVWNCQGAGNVAFRNPAYELHHKHRPQILIIVEPRIVEERAQAVIDTLLYTHSRIVDPTSFYGGIWMLWNESNALKVEILTNSEYNIHALVKEPHGAGVGGSYPTSISWQQLA</sequence>
<dbReference type="Gene3D" id="3.60.10.10">
    <property type="entry name" value="Endonuclease/exonuclease/phosphatase"/>
    <property type="match status" value="1"/>
</dbReference>
<dbReference type="AlphaFoldDB" id="A0A7N2MN71"/>
<dbReference type="InParanoid" id="A0A7N2MN71"/>
<dbReference type="SUPFAM" id="SSF56219">
    <property type="entry name" value="DNase I-like"/>
    <property type="match status" value="1"/>
</dbReference>
<dbReference type="Gramene" id="QL10p006121:mrna">
    <property type="protein sequence ID" value="QL10p006121:mrna"/>
    <property type="gene ID" value="QL10p006121"/>
</dbReference>
<organism evidence="1 2">
    <name type="scientific">Quercus lobata</name>
    <name type="common">Valley oak</name>
    <dbReference type="NCBI Taxonomy" id="97700"/>
    <lineage>
        <taxon>Eukaryota</taxon>
        <taxon>Viridiplantae</taxon>
        <taxon>Streptophyta</taxon>
        <taxon>Embryophyta</taxon>
        <taxon>Tracheophyta</taxon>
        <taxon>Spermatophyta</taxon>
        <taxon>Magnoliopsida</taxon>
        <taxon>eudicotyledons</taxon>
        <taxon>Gunneridae</taxon>
        <taxon>Pentapetalae</taxon>
        <taxon>rosids</taxon>
        <taxon>fabids</taxon>
        <taxon>Fagales</taxon>
        <taxon>Fagaceae</taxon>
        <taxon>Quercus</taxon>
    </lineage>
</organism>
<reference evidence="1 2" key="1">
    <citation type="journal article" date="2016" name="G3 (Bethesda)">
        <title>First Draft Assembly and Annotation of the Genome of a California Endemic Oak Quercus lobata Nee (Fagaceae).</title>
        <authorList>
            <person name="Sork V.L."/>
            <person name="Fitz-Gibbon S.T."/>
            <person name="Puiu D."/>
            <person name="Crepeau M."/>
            <person name="Gugger P.F."/>
            <person name="Sherman R."/>
            <person name="Stevens K."/>
            <person name="Langley C.H."/>
            <person name="Pellegrini M."/>
            <person name="Salzberg S.L."/>
        </authorList>
    </citation>
    <scope>NUCLEOTIDE SEQUENCE [LARGE SCALE GENOMIC DNA]</scope>
    <source>
        <strain evidence="1 2">cv. SW786</strain>
    </source>
</reference>
<evidence type="ECO:0000313" key="2">
    <source>
        <dbReference type="Proteomes" id="UP000594261"/>
    </source>
</evidence>
<proteinExistence type="predicted"/>
<reference evidence="1" key="2">
    <citation type="submission" date="2021-01" db="UniProtKB">
        <authorList>
            <consortium name="EnsemblPlants"/>
        </authorList>
    </citation>
    <scope>IDENTIFICATION</scope>
</reference>
<dbReference type="PANTHER" id="PTHR35218:SF9">
    <property type="entry name" value="ENDONUCLEASE_EXONUCLEASE_PHOSPHATASE DOMAIN-CONTAINING PROTEIN"/>
    <property type="match status" value="1"/>
</dbReference>
<dbReference type="InterPro" id="IPR036691">
    <property type="entry name" value="Endo/exonu/phosph_ase_sf"/>
</dbReference>